<feature type="compositionally biased region" description="Polar residues" evidence="4">
    <location>
        <begin position="539"/>
        <end position="564"/>
    </location>
</feature>
<evidence type="ECO:0000256" key="3">
    <source>
        <dbReference type="ARBA" id="ARBA00023242"/>
    </source>
</evidence>
<feature type="compositionally biased region" description="Polar residues" evidence="4">
    <location>
        <begin position="439"/>
        <end position="453"/>
    </location>
</feature>
<dbReference type="Gene3D" id="3.10.390.10">
    <property type="entry name" value="SAND domain-like"/>
    <property type="match status" value="1"/>
</dbReference>
<feature type="compositionally biased region" description="Low complexity" evidence="4">
    <location>
        <begin position="591"/>
        <end position="607"/>
    </location>
</feature>
<keyword evidence="2" id="KW-0804">Transcription</keyword>
<feature type="compositionally biased region" description="Low complexity" evidence="4">
    <location>
        <begin position="22"/>
        <end position="33"/>
    </location>
</feature>
<dbReference type="OMA" id="CIFFEER"/>
<keyword evidence="8" id="KW-1185">Reference proteome</keyword>
<dbReference type="InParanoid" id="A0A7M7GMM1"/>
<dbReference type="InterPro" id="IPR013761">
    <property type="entry name" value="SAM/pointed_sf"/>
</dbReference>
<reference evidence="7" key="2">
    <citation type="submission" date="2021-01" db="UniProtKB">
        <authorList>
            <consortium name="EnsemblMetazoa"/>
        </authorList>
    </citation>
    <scope>IDENTIFICATION</scope>
</reference>
<feature type="domain" description="SAND" evidence="6">
    <location>
        <begin position="140"/>
        <end position="221"/>
    </location>
</feature>
<dbReference type="PROSITE" id="PS50105">
    <property type="entry name" value="SAM_DOMAIN"/>
    <property type="match status" value="1"/>
</dbReference>
<dbReference type="Gene3D" id="1.10.150.50">
    <property type="entry name" value="Transcription Factor, Ets-1"/>
    <property type="match status" value="1"/>
</dbReference>
<evidence type="ECO:0000256" key="2">
    <source>
        <dbReference type="ARBA" id="ARBA00023163"/>
    </source>
</evidence>
<dbReference type="InterPro" id="IPR010919">
    <property type="entry name" value="SAND-like_dom_sf"/>
</dbReference>
<evidence type="ECO:0000256" key="4">
    <source>
        <dbReference type="SAM" id="MobiDB-lite"/>
    </source>
</evidence>
<feature type="compositionally biased region" description="Acidic residues" evidence="4">
    <location>
        <begin position="41"/>
        <end position="53"/>
    </location>
</feature>
<feature type="compositionally biased region" description="Pro residues" evidence="4">
    <location>
        <begin position="713"/>
        <end position="729"/>
    </location>
</feature>
<feature type="region of interest" description="Disordered" evidence="4">
    <location>
        <begin position="245"/>
        <end position="347"/>
    </location>
</feature>
<dbReference type="Pfam" id="PF01342">
    <property type="entry name" value="SAND"/>
    <property type="match status" value="1"/>
</dbReference>
<dbReference type="SMART" id="SM00258">
    <property type="entry name" value="SAND"/>
    <property type="match status" value="1"/>
</dbReference>
<protein>
    <submittedName>
        <fullName evidence="7">Uncharacterized protein</fullName>
    </submittedName>
</protein>
<evidence type="ECO:0000259" key="6">
    <source>
        <dbReference type="PROSITE" id="PS50864"/>
    </source>
</evidence>
<feature type="region of interest" description="Disordered" evidence="4">
    <location>
        <begin position="518"/>
        <end position="619"/>
    </location>
</feature>
<dbReference type="RefSeq" id="XP_003730022.2">
    <property type="nucleotide sequence ID" value="XM_003729974.3"/>
</dbReference>
<keyword evidence="1" id="KW-0805">Transcription regulation</keyword>
<feature type="region of interest" description="Disordered" evidence="4">
    <location>
        <begin position="376"/>
        <end position="411"/>
    </location>
</feature>
<dbReference type="InterPro" id="IPR000770">
    <property type="entry name" value="SAND_dom"/>
</dbReference>
<dbReference type="Pfam" id="PF07647">
    <property type="entry name" value="SAM_2"/>
    <property type="match status" value="1"/>
</dbReference>
<keyword evidence="3" id="KW-0539">Nucleus</keyword>
<feature type="compositionally biased region" description="Polar residues" evidence="4">
    <location>
        <begin position="249"/>
        <end position="260"/>
    </location>
</feature>
<dbReference type="KEGG" id="spu:100893739"/>
<dbReference type="FunCoup" id="A0A7M7GMM1">
    <property type="interactions" value="987"/>
</dbReference>
<dbReference type="SMART" id="SM00454">
    <property type="entry name" value="SAM"/>
    <property type="match status" value="1"/>
</dbReference>
<feature type="compositionally biased region" description="Low complexity" evidence="4">
    <location>
        <begin position="376"/>
        <end position="395"/>
    </location>
</feature>
<accession>A0A7M7GMM1</accession>
<dbReference type="GeneID" id="100893739"/>
<feature type="region of interest" description="Disordered" evidence="4">
    <location>
        <begin position="1"/>
        <end position="125"/>
    </location>
</feature>
<dbReference type="SUPFAM" id="SSF63763">
    <property type="entry name" value="SAND domain-like"/>
    <property type="match status" value="1"/>
</dbReference>
<dbReference type="GO" id="GO:0046872">
    <property type="term" value="F:metal ion binding"/>
    <property type="evidence" value="ECO:0007669"/>
    <property type="project" value="UniProtKB-KW"/>
</dbReference>
<dbReference type="InterPro" id="IPR001660">
    <property type="entry name" value="SAM"/>
</dbReference>
<dbReference type="AlphaFoldDB" id="A0A7M7GMM1"/>
<evidence type="ECO:0000256" key="1">
    <source>
        <dbReference type="ARBA" id="ARBA00023015"/>
    </source>
</evidence>
<feature type="region of interest" description="Disordered" evidence="4">
    <location>
        <begin position="711"/>
        <end position="762"/>
    </location>
</feature>
<dbReference type="OrthoDB" id="6433810at2759"/>
<evidence type="ECO:0000259" key="5">
    <source>
        <dbReference type="PROSITE" id="PS50105"/>
    </source>
</evidence>
<feature type="compositionally biased region" description="Polar residues" evidence="4">
    <location>
        <begin position="97"/>
        <end position="109"/>
    </location>
</feature>
<dbReference type="PANTHER" id="PTHR10417">
    <property type="entry name" value="GLUCOCORTICOID MODULATORY ELEMENT-BINDING PROTEIN"/>
    <property type="match status" value="1"/>
</dbReference>
<feature type="region of interest" description="Disordered" evidence="4">
    <location>
        <begin position="423"/>
        <end position="453"/>
    </location>
</feature>
<reference evidence="8" key="1">
    <citation type="submission" date="2015-02" db="EMBL/GenBank/DDBJ databases">
        <title>Genome sequencing for Strongylocentrotus purpuratus.</title>
        <authorList>
            <person name="Murali S."/>
            <person name="Liu Y."/>
            <person name="Vee V."/>
            <person name="English A."/>
            <person name="Wang M."/>
            <person name="Skinner E."/>
            <person name="Han Y."/>
            <person name="Muzny D.M."/>
            <person name="Worley K.C."/>
            <person name="Gibbs R.A."/>
        </authorList>
    </citation>
    <scope>NUCLEOTIDE SEQUENCE</scope>
</reference>
<dbReference type="EnsemblMetazoa" id="XM_003729974">
    <property type="protein sequence ID" value="XP_003730022"/>
    <property type="gene ID" value="LOC100893739"/>
</dbReference>
<dbReference type="PANTHER" id="PTHR10417:SF15">
    <property type="entry name" value="STERILE ALPHA MOTIF DOMAIN-CONTAINING 11"/>
    <property type="match status" value="1"/>
</dbReference>
<feature type="compositionally biased region" description="Low complexity" evidence="4">
    <location>
        <begin position="291"/>
        <end position="302"/>
    </location>
</feature>
<proteinExistence type="predicted"/>
<dbReference type="Proteomes" id="UP000007110">
    <property type="component" value="Unassembled WGS sequence"/>
</dbReference>
<feature type="compositionally biased region" description="Low complexity" evidence="4">
    <location>
        <begin position="319"/>
        <end position="328"/>
    </location>
</feature>
<feature type="compositionally biased region" description="Low complexity" evidence="4">
    <location>
        <begin position="526"/>
        <end position="538"/>
    </location>
</feature>
<sequence length="762" mass="82304">MAGAEESNDTEKKNGNVEKQATQSSTKSTTVKPVKVKVEIVADDEDDEEDVDVDEKCRRKDSKAILIPNGKTPPVQKRETDDGVGDVGRVTSRRSSDNTGDNGTFSGSIENEETGSDDLNHDRYSPFEGMCESSESDYFSPIQDQNGNVVLEVACGSNSALLYVNKLCQGSKGQCVLFEDRWYTPNEFQFISGRETAKDWKRSIRHRGKSLKILMGRGLLMAHPLMCECDTCRLNFASKGLRTADRRSAVSTSTTNSNGSLALVDRSRLRRTTGPDGEGGHLNEIIDQLQHSNSNGYSNGNHHVYDNGRKRSLGVDNVSPTGSSPSSSMQCGLALVKRPRSVSPRDDDIYDEQQRKIFEAANSPEPQNIENLRRSLNMSSSRSNSPSSGDRNSPSTGSHHSFYGSHGTGRNAPTVMVAASVNSNNTTPVTNGAGPADLSRNSSASPQSAENVSPTRLLISQPPQMMVKHQTKSRKQTAPQHLDVGNHGDEAHPQRSAHIVLSNYSGQQYKANAAVRPRYQSTPVYNHRSTTNSSTNHHATGSSGELNLSTNGGSRRTHSSTLTPVTRGPSQRAPGTPLKMIELTRPEIVPSSSSGYSSRPSSTHSSSNTGEEGRSHTPLLSSIGNTDAVFLPADLTSWSISDVSHFVQSLKGCEDYCPVFREQAIDGEILPVLTEDHLLHNMGLKLGPALKIRLHVARRLGFTLDGQYCNTIAPPPPTSHTPQLPPPSLTPQESTGTPAPPGPSTPGTASTKPASEVFTEDD</sequence>
<feature type="compositionally biased region" description="Low complexity" evidence="4">
    <location>
        <begin position="745"/>
        <end position="755"/>
    </location>
</feature>
<organism evidence="7 8">
    <name type="scientific">Strongylocentrotus purpuratus</name>
    <name type="common">Purple sea urchin</name>
    <dbReference type="NCBI Taxonomy" id="7668"/>
    <lineage>
        <taxon>Eukaryota</taxon>
        <taxon>Metazoa</taxon>
        <taxon>Echinodermata</taxon>
        <taxon>Eleutherozoa</taxon>
        <taxon>Echinozoa</taxon>
        <taxon>Echinoidea</taxon>
        <taxon>Euechinoidea</taxon>
        <taxon>Echinacea</taxon>
        <taxon>Camarodonta</taxon>
        <taxon>Echinidea</taxon>
        <taxon>Strongylocentrotidae</taxon>
        <taxon>Strongylocentrotus</taxon>
    </lineage>
</organism>
<dbReference type="SUPFAM" id="SSF47769">
    <property type="entry name" value="SAM/Pointed domain"/>
    <property type="match status" value="1"/>
</dbReference>
<dbReference type="PROSITE" id="PS50864">
    <property type="entry name" value="SAND"/>
    <property type="match status" value="1"/>
</dbReference>
<evidence type="ECO:0000313" key="7">
    <source>
        <dbReference type="EnsemblMetazoa" id="XP_003730022"/>
    </source>
</evidence>
<feature type="domain" description="SAM" evidence="5">
    <location>
        <begin position="638"/>
        <end position="684"/>
    </location>
</feature>
<dbReference type="GO" id="GO:0003677">
    <property type="term" value="F:DNA binding"/>
    <property type="evidence" value="ECO:0007669"/>
    <property type="project" value="UniProtKB-KW"/>
</dbReference>
<name>A0A7M7GMM1_STRPU</name>
<evidence type="ECO:0000313" key="8">
    <source>
        <dbReference type="Proteomes" id="UP000007110"/>
    </source>
</evidence>